<dbReference type="Proteomes" id="UP000052976">
    <property type="component" value="Unassembled WGS sequence"/>
</dbReference>
<organism evidence="1 2">
    <name type="scientific">Corvus brachyrhynchos</name>
    <name type="common">American crow</name>
    <dbReference type="NCBI Taxonomy" id="85066"/>
    <lineage>
        <taxon>Eukaryota</taxon>
        <taxon>Metazoa</taxon>
        <taxon>Chordata</taxon>
        <taxon>Craniata</taxon>
        <taxon>Vertebrata</taxon>
        <taxon>Euteleostomi</taxon>
        <taxon>Archelosauria</taxon>
        <taxon>Archosauria</taxon>
        <taxon>Dinosauria</taxon>
        <taxon>Saurischia</taxon>
        <taxon>Theropoda</taxon>
        <taxon>Coelurosauria</taxon>
        <taxon>Aves</taxon>
        <taxon>Neognathae</taxon>
        <taxon>Neoaves</taxon>
        <taxon>Telluraves</taxon>
        <taxon>Australaves</taxon>
        <taxon>Passeriformes</taxon>
        <taxon>Corvoidea</taxon>
        <taxon>Corvidae</taxon>
        <taxon>Corvus</taxon>
    </lineage>
</organism>
<accession>A0A091F056</accession>
<keyword evidence="2" id="KW-1185">Reference proteome</keyword>
<name>A0A091F056_CORBR</name>
<evidence type="ECO:0008006" key="3">
    <source>
        <dbReference type="Google" id="ProtNLM"/>
    </source>
</evidence>
<gene>
    <name evidence="1" type="ORF">N302_02595</name>
</gene>
<protein>
    <recommendedName>
        <fullName evidence="3">Nidogen G2 beta-barrel domain-containing protein</fullName>
    </recommendedName>
</protein>
<proteinExistence type="predicted"/>
<feature type="non-terminal residue" evidence="1">
    <location>
        <position position="1"/>
    </location>
</feature>
<evidence type="ECO:0000313" key="2">
    <source>
        <dbReference type="Proteomes" id="UP000052976"/>
    </source>
</evidence>
<dbReference type="AlphaFoldDB" id="A0A091F056"/>
<sequence length="55" mass="6495">NGLKLCQGRFRLDIRQRFFTQRVVGHWNRLPREVVTAPSLTEFKELLDNTLGHMV</sequence>
<evidence type="ECO:0000313" key="1">
    <source>
        <dbReference type="EMBL" id="KFO62212.1"/>
    </source>
</evidence>
<feature type="non-terminal residue" evidence="1">
    <location>
        <position position="55"/>
    </location>
</feature>
<dbReference type="EMBL" id="KK719242">
    <property type="protein sequence ID" value="KFO62212.1"/>
    <property type="molecule type" value="Genomic_DNA"/>
</dbReference>
<reference evidence="1 2" key="1">
    <citation type="submission" date="2014-04" db="EMBL/GenBank/DDBJ databases">
        <title>Genome evolution of avian class.</title>
        <authorList>
            <person name="Zhang G."/>
            <person name="Li C."/>
        </authorList>
    </citation>
    <scope>NUCLEOTIDE SEQUENCE [LARGE SCALE GENOMIC DNA]</scope>
    <source>
        <strain evidence="1">BGI_N302</strain>
    </source>
</reference>